<keyword evidence="1" id="KW-1133">Transmembrane helix</keyword>
<protein>
    <recommendedName>
        <fullName evidence="4">PH domain-containing protein</fullName>
    </recommendedName>
</protein>
<gene>
    <name evidence="2" type="ORF">HNP98_000596</name>
</gene>
<comment type="caution">
    <text evidence="2">The sequence shown here is derived from an EMBL/GenBank/DDBJ whole genome shotgun (WGS) entry which is preliminary data.</text>
</comment>
<evidence type="ECO:0000313" key="2">
    <source>
        <dbReference type="EMBL" id="NRT17789.1"/>
    </source>
</evidence>
<reference evidence="2 3" key="1">
    <citation type="submission" date="2020-05" db="EMBL/GenBank/DDBJ databases">
        <title>Genomic Encyclopedia of Type Strains, Phase IV (KMG-V): Genome sequencing to study the core and pangenomes of soil and plant-associated prokaryotes.</title>
        <authorList>
            <person name="Whitman W."/>
        </authorList>
    </citation>
    <scope>NUCLEOTIDE SEQUENCE [LARGE SCALE GENOMIC DNA]</scope>
    <source>
        <strain evidence="2 3">9A</strain>
    </source>
</reference>
<dbReference type="RefSeq" id="WP_173808560.1">
    <property type="nucleotide sequence ID" value="NZ_JABSNP010000002.1"/>
</dbReference>
<name>A0ABX2FKZ8_9BACT</name>
<evidence type="ECO:0008006" key="4">
    <source>
        <dbReference type="Google" id="ProtNLM"/>
    </source>
</evidence>
<evidence type="ECO:0000256" key="1">
    <source>
        <dbReference type="SAM" id="Phobius"/>
    </source>
</evidence>
<keyword evidence="3" id="KW-1185">Reference proteome</keyword>
<keyword evidence="1" id="KW-0812">Transmembrane</keyword>
<dbReference type="Proteomes" id="UP000779507">
    <property type="component" value="Unassembled WGS sequence"/>
</dbReference>
<keyword evidence="1" id="KW-0472">Membrane</keyword>
<sequence>MKFKISYRTIIWNVVLIDLLVAFVALVSHLGHHPMSNGEEPYIMLIIDALFFVYLIISPPPKYIQIDKNPQVLSYCLLFRYQAENINYIRLRSEWKMRYGARGSSWMELVCYADEQIIFTLTSGMTGWTKAELDKMHLYLSKK</sequence>
<evidence type="ECO:0000313" key="3">
    <source>
        <dbReference type="Proteomes" id="UP000779507"/>
    </source>
</evidence>
<organism evidence="2 3">
    <name type="scientific">Hymenobacter caeli</name>
    <dbReference type="NCBI Taxonomy" id="2735894"/>
    <lineage>
        <taxon>Bacteria</taxon>
        <taxon>Pseudomonadati</taxon>
        <taxon>Bacteroidota</taxon>
        <taxon>Cytophagia</taxon>
        <taxon>Cytophagales</taxon>
        <taxon>Hymenobacteraceae</taxon>
        <taxon>Hymenobacter</taxon>
    </lineage>
</organism>
<dbReference type="EMBL" id="JABSNP010000002">
    <property type="protein sequence ID" value="NRT17789.1"/>
    <property type="molecule type" value="Genomic_DNA"/>
</dbReference>
<feature type="transmembrane region" description="Helical" evidence="1">
    <location>
        <begin position="12"/>
        <end position="30"/>
    </location>
</feature>
<accession>A0ABX2FKZ8</accession>
<feature type="transmembrane region" description="Helical" evidence="1">
    <location>
        <begin position="42"/>
        <end position="58"/>
    </location>
</feature>
<proteinExistence type="predicted"/>